<dbReference type="Pfam" id="PF00651">
    <property type="entry name" value="BTB"/>
    <property type="match status" value="1"/>
</dbReference>
<dbReference type="InterPro" id="IPR011333">
    <property type="entry name" value="SKP1/BTB/POZ_sf"/>
</dbReference>
<dbReference type="SUPFAM" id="SSF54695">
    <property type="entry name" value="POZ domain"/>
    <property type="match status" value="1"/>
</dbReference>
<dbReference type="SMART" id="SM00225">
    <property type="entry name" value="BTB"/>
    <property type="match status" value="1"/>
</dbReference>
<sequence length="353" mass="38731">MAQVNAAAAVDHGEGLRVAETSSRCVTEGATHDFVVTNYSLLDGMGFGRYIRSSTFTVGGYDWNIRFYPDGGKEDAAGNAGAYLCCLCQLAKYEVRAMFTLTMLDDQGHVQETRQVGSHVFSPESSTGFGFNKFVEKSKLRSSSHLLTLRCVVAVIKEPPAECRTSLAAAPPTELPGQLERTLKDGIGADVTILVGGRRFRAHRFMLAMRAPLLDAQIFGPTMEVAEMEPDIFQILLHYVYTDSLPPCDGQGYSTAAVEHLLAAADRYGLGRLKAMCQGELCGRIDANTVMATLALADQYRCERLKDACLEFMSSQESMIAVIATDRFKHLMKSFPMLDLEKSPEEKVPVARK</sequence>
<dbReference type="GO" id="GO:0016567">
    <property type="term" value="P:protein ubiquitination"/>
    <property type="evidence" value="ECO:0007669"/>
    <property type="project" value="InterPro"/>
</dbReference>
<feature type="domain" description="MATH" evidence="4">
    <location>
        <begin position="29"/>
        <end position="158"/>
    </location>
</feature>
<reference evidence="5" key="1">
    <citation type="submission" date="2018-08" db="EMBL/GenBank/DDBJ databases">
        <authorList>
            <person name="Rossello M."/>
        </authorList>
    </citation>
    <scope>NUCLEOTIDE SEQUENCE [LARGE SCALE GENOMIC DNA]</scope>
    <source>
        <strain evidence="5">cv. Chinese Spring</strain>
    </source>
</reference>
<evidence type="ECO:0000256" key="2">
    <source>
        <dbReference type="ARBA" id="ARBA00010846"/>
    </source>
</evidence>
<dbReference type="PROSITE" id="PS50097">
    <property type="entry name" value="BTB"/>
    <property type="match status" value="1"/>
</dbReference>
<proteinExistence type="inferred from homology"/>
<dbReference type="SMR" id="A0A3B6CDD7"/>
<dbReference type="InterPro" id="IPR045005">
    <property type="entry name" value="BPM1-6"/>
</dbReference>
<dbReference type="GeneID" id="123042181"/>
<accession>A0A3B6CDD7</accession>
<dbReference type="Gramene" id="TraesNOR2B03G01046920.1">
    <property type="protein sequence ID" value="TraesNOR2B03G01046920.1.CDS1"/>
    <property type="gene ID" value="TraesNOR2B03G01046920"/>
</dbReference>
<gene>
    <name evidence="5" type="primary">LOC123042181</name>
</gene>
<comment type="similarity">
    <text evidence="2">Belongs to the Tdpoz family.</text>
</comment>
<dbReference type="KEGG" id="taes:123042181"/>
<evidence type="ECO:0000259" key="4">
    <source>
        <dbReference type="PROSITE" id="PS50144"/>
    </source>
</evidence>
<protein>
    <recommendedName>
        <fullName evidence="7">BTB domain-containing protein</fullName>
    </recommendedName>
</protein>
<dbReference type="Gramene" id="TraesCAD_scaffold_077660_01G000100.1">
    <property type="protein sequence ID" value="TraesCAD_scaffold_077660_01G000100.1"/>
    <property type="gene ID" value="TraesCAD_scaffold_077660_01G000100"/>
</dbReference>
<dbReference type="STRING" id="4565.A0A3B6CDD7"/>
<dbReference type="EnsemblPlants" id="TraesCS2B02G496400.1">
    <property type="protein sequence ID" value="TraesCS2B02G496400.1.cds1"/>
    <property type="gene ID" value="TraesCS2B02G496400"/>
</dbReference>
<dbReference type="RefSeq" id="XP_044320625.1">
    <property type="nucleotide sequence ID" value="XM_044464690.1"/>
</dbReference>
<dbReference type="PANTHER" id="PTHR26379:SF385">
    <property type="entry name" value="BTB DOMAIN-CONTAINING PROTEIN"/>
    <property type="match status" value="1"/>
</dbReference>
<evidence type="ECO:0000256" key="1">
    <source>
        <dbReference type="ARBA" id="ARBA00004906"/>
    </source>
</evidence>
<dbReference type="Gene3D" id="1.25.40.420">
    <property type="match status" value="1"/>
</dbReference>
<dbReference type="Gramene" id="TraesPARA_EIv1.0_0500070.1">
    <property type="protein sequence ID" value="TraesPARA_EIv1.0_0500070.1.CDS1"/>
    <property type="gene ID" value="TraesPARA_EIv1.0_0500070"/>
</dbReference>
<dbReference type="SMART" id="SM00061">
    <property type="entry name" value="MATH"/>
    <property type="match status" value="1"/>
</dbReference>
<dbReference type="CDD" id="cd00121">
    <property type="entry name" value="MATH"/>
    <property type="match status" value="1"/>
</dbReference>
<feature type="domain" description="BTB" evidence="3">
    <location>
        <begin position="189"/>
        <end position="249"/>
    </location>
</feature>
<evidence type="ECO:0000313" key="5">
    <source>
        <dbReference type="EnsemblPlants" id="TraesCS2B02G496400.1.cds1"/>
    </source>
</evidence>
<evidence type="ECO:0000259" key="3">
    <source>
        <dbReference type="PROSITE" id="PS50097"/>
    </source>
</evidence>
<dbReference type="SUPFAM" id="SSF49599">
    <property type="entry name" value="TRAF domain-like"/>
    <property type="match status" value="1"/>
</dbReference>
<dbReference type="Gene3D" id="3.30.710.10">
    <property type="entry name" value="Potassium Channel Kv1.1, Chain A"/>
    <property type="match status" value="1"/>
</dbReference>
<dbReference type="Gene3D" id="2.60.210.10">
    <property type="entry name" value="Apoptosis, Tumor Necrosis Factor Receptor Associated Protein 2, Chain A"/>
    <property type="match status" value="1"/>
</dbReference>
<comment type="pathway">
    <text evidence="1">Protein modification; protein ubiquitination.</text>
</comment>
<dbReference type="InterPro" id="IPR002083">
    <property type="entry name" value="MATH/TRAF_dom"/>
</dbReference>
<dbReference type="Gramene" id="TraesCS2B03G1249500.1">
    <property type="protein sequence ID" value="TraesCS2B03G1249500.1.CDS1"/>
    <property type="gene ID" value="TraesCS2B03G1249500"/>
</dbReference>
<evidence type="ECO:0008006" key="7">
    <source>
        <dbReference type="Google" id="ProtNLM"/>
    </source>
</evidence>
<keyword evidence="6" id="KW-1185">Reference proteome</keyword>
<dbReference type="Pfam" id="PF24570">
    <property type="entry name" value="BACK_BPM_SPOP"/>
    <property type="match status" value="1"/>
</dbReference>
<dbReference type="InterPro" id="IPR056423">
    <property type="entry name" value="BACK_BPM_SPOP"/>
</dbReference>
<dbReference type="InterPro" id="IPR000210">
    <property type="entry name" value="BTB/POZ_dom"/>
</dbReference>
<dbReference type="PANTHER" id="PTHR26379">
    <property type="entry name" value="BTB/POZ AND MATH DOMAIN-CONTAINING PROTEIN 1"/>
    <property type="match status" value="1"/>
</dbReference>
<organism evidence="5">
    <name type="scientific">Triticum aestivum</name>
    <name type="common">Wheat</name>
    <dbReference type="NCBI Taxonomy" id="4565"/>
    <lineage>
        <taxon>Eukaryota</taxon>
        <taxon>Viridiplantae</taxon>
        <taxon>Streptophyta</taxon>
        <taxon>Embryophyta</taxon>
        <taxon>Tracheophyta</taxon>
        <taxon>Spermatophyta</taxon>
        <taxon>Magnoliopsida</taxon>
        <taxon>Liliopsida</taxon>
        <taxon>Poales</taxon>
        <taxon>Poaceae</taxon>
        <taxon>BOP clade</taxon>
        <taxon>Pooideae</taxon>
        <taxon>Triticodae</taxon>
        <taxon>Triticeae</taxon>
        <taxon>Triticinae</taxon>
        <taxon>Triticum</taxon>
    </lineage>
</organism>
<name>A0A3B6CDD7_WHEAT</name>
<dbReference type="Gramene" id="TraesJAG2B03G01031650.1">
    <property type="protein sequence ID" value="TraesJAG2B03G01031650.1.CDS1"/>
    <property type="gene ID" value="TraesJAG2B03G01031650"/>
</dbReference>
<dbReference type="Gramene" id="TraesCS2B02G496400.1">
    <property type="protein sequence ID" value="TraesCS2B02G496400.1.cds1"/>
    <property type="gene ID" value="TraesCS2B02G496400"/>
</dbReference>
<reference evidence="5" key="2">
    <citation type="submission" date="2018-10" db="UniProtKB">
        <authorList>
            <consortium name="EnsemblPlants"/>
        </authorList>
    </citation>
    <scope>IDENTIFICATION</scope>
</reference>
<dbReference type="PROSITE" id="PS50144">
    <property type="entry name" value="MATH"/>
    <property type="match status" value="1"/>
</dbReference>
<dbReference type="AlphaFoldDB" id="A0A3B6CDD7"/>
<dbReference type="Pfam" id="PF22486">
    <property type="entry name" value="MATH_2"/>
    <property type="match status" value="1"/>
</dbReference>
<dbReference type="InterPro" id="IPR008974">
    <property type="entry name" value="TRAF-like"/>
</dbReference>
<evidence type="ECO:0000313" key="6">
    <source>
        <dbReference type="Proteomes" id="UP000019116"/>
    </source>
</evidence>
<dbReference type="Proteomes" id="UP000019116">
    <property type="component" value="Chromosome 2B"/>
</dbReference>